<reference evidence="2 3" key="2">
    <citation type="submission" date="2018-11" db="EMBL/GenBank/DDBJ databases">
        <authorList>
            <consortium name="Pathogen Informatics"/>
        </authorList>
    </citation>
    <scope>NUCLEOTIDE SEQUENCE [LARGE SCALE GENOMIC DNA]</scope>
</reference>
<evidence type="ECO:0000313" key="4">
    <source>
        <dbReference type="WBParaSite" id="GPUH_0001045501-mRNA-1"/>
    </source>
</evidence>
<dbReference type="WBParaSite" id="GPUH_0001045501-mRNA-1">
    <property type="protein sequence ID" value="GPUH_0001045501-mRNA-1"/>
    <property type="gene ID" value="GPUH_0001045501"/>
</dbReference>
<keyword evidence="3" id="KW-1185">Reference proteome</keyword>
<feature type="transmembrane region" description="Helical" evidence="1">
    <location>
        <begin position="47"/>
        <end position="68"/>
    </location>
</feature>
<organism evidence="4">
    <name type="scientific">Gongylonema pulchrum</name>
    <dbReference type="NCBI Taxonomy" id="637853"/>
    <lineage>
        <taxon>Eukaryota</taxon>
        <taxon>Metazoa</taxon>
        <taxon>Ecdysozoa</taxon>
        <taxon>Nematoda</taxon>
        <taxon>Chromadorea</taxon>
        <taxon>Rhabditida</taxon>
        <taxon>Spirurina</taxon>
        <taxon>Spiruromorpha</taxon>
        <taxon>Spiruroidea</taxon>
        <taxon>Gongylonematidae</taxon>
        <taxon>Gongylonema</taxon>
    </lineage>
</organism>
<gene>
    <name evidence="2" type="ORF">GPUH_LOCUS10442</name>
</gene>
<keyword evidence="1" id="KW-0812">Transmembrane</keyword>
<evidence type="ECO:0000313" key="3">
    <source>
        <dbReference type="Proteomes" id="UP000271098"/>
    </source>
</evidence>
<evidence type="ECO:0000313" key="2">
    <source>
        <dbReference type="EMBL" id="VDN17448.1"/>
    </source>
</evidence>
<accession>A0A183DP01</accession>
<name>A0A183DP01_9BILA</name>
<reference evidence="4" key="1">
    <citation type="submission" date="2016-06" db="UniProtKB">
        <authorList>
            <consortium name="WormBaseParasite"/>
        </authorList>
    </citation>
    <scope>IDENTIFICATION</scope>
</reference>
<feature type="transmembrane region" description="Helical" evidence="1">
    <location>
        <begin position="20"/>
        <end position="40"/>
    </location>
</feature>
<keyword evidence="1" id="KW-0472">Membrane</keyword>
<keyword evidence="1" id="KW-1133">Transmembrane helix</keyword>
<protein>
    <submittedName>
        <fullName evidence="4">Nucleos_tra2_N domain-containing protein</fullName>
    </submittedName>
</protein>
<proteinExistence type="predicted"/>
<sequence>MVALVMFNLIADATVPDSAIYNYTCLASSVILLAVLLAQYGLRKELAFCLLPLILIQLILGIALALTLGDSIVFQFDCFRRAVCSFGNFYIVKIFTVADVSLGLS</sequence>
<dbReference type="AlphaFoldDB" id="A0A183DP01"/>
<dbReference type="EMBL" id="UYRT01077977">
    <property type="protein sequence ID" value="VDN17448.1"/>
    <property type="molecule type" value="Genomic_DNA"/>
</dbReference>
<dbReference type="Proteomes" id="UP000271098">
    <property type="component" value="Unassembled WGS sequence"/>
</dbReference>
<evidence type="ECO:0000256" key="1">
    <source>
        <dbReference type="SAM" id="Phobius"/>
    </source>
</evidence>